<dbReference type="InterPro" id="IPR016032">
    <property type="entry name" value="Sig_transdc_resp-reg_C-effctor"/>
</dbReference>
<keyword evidence="2" id="KW-0805">Transcription regulation</keyword>
<dbReference type="SUPFAM" id="SSF46894">
    <property type="entry name" value="C-terminal effector domain of the bipartite response regulators"/>
    <property type="match status" value="1"/>
</dbReference>
<dbReference type="Pfam" id="PF00486">
    <property type="entry name" value="Trans_reg_C"/>
    <property type="match status" value="1"/>
</dbReference>
<dbReference type="Gene3D" id="1.25.40.10">
    <property type="entry name" value="Tetratricopeptide repeat domain"/>
    <property type="match status" value="2"/>
</dbReference>
<dbReference type="InterPro" id="IPR027417">
    <property type="entry name" value="P-loop_NTPase"/>
</dbReference>
<dbReference type="Pfam" id="PF03704">
    <property type="entry name" value="BTAD"/>
    <property type="match status" value="1"/>
</dbReference>
<comment type="similarity">
    <text evidence="1">Belongs to the AfsR/DnrI/RedD regulatory family.</text>
</comment>
<comment type="caution">
    <text evidence="8">The sequence shown here is derived from an EMBL/GenBank/DDBJ whole genome shotgun (WGS) entry which is preliminary data.</text>
</comment>
<dbReference type="InterPro" id="IPR011990">
    <property type="entry name" value="TPR-like_helical_dom_sf"/>
</dbReference>
<organism evidence="8 9">
    <name type="scientific">Actinocrispum wychmicini</name>
    <dbReference type="NCBI Taxonomy" id="1213861"/>
    <lineage>
        <taxon>Bacteria</taxon>
        <taxon>Bacillati</taxon>
        <taxon>Actinomycetota</taxon>
        <taxon>Actinomycetes</taxon>
        <taxon>Pseudonocardiales</taxon>
        <taxon>Pseudonocardiaceae</taxon>
        <taxon>Actinocrispum</taxon>
    </lineage>
</organism>
<dbReference type="InterPro" id="IPR002182">
    <property type="entry name" value="NB-ARC"/>
</dbReference>
<dbReference type="Gene3D" id="1.10.10.10">
    <property type="entry name" value="Winged helix-like DNA-binding domain superfamily/Winged helix DNA-binding domain"/>
    <property type="match status" value="2"/>
</dbReference>
<evidence type="ECO:0000259" key="7">
    <source>
        <dbReference type="PROSITE" id="PS51755"/>
    </source>
</evidence>
<protein>
    <submittedName>
        <fullName evidence="8">DNA-binding SARP family transcriptional activator</fullName>
    </submittedName>
</protein>
<evidence type="ECO:0000313" key="9">
    <source>
        <dbReference type="Proteomes" id="UP000295680"/>
    </source>
</evidence>
<proteinExistence type="inferred from homology"/>
<dbReference type="GO" id="GO:0006355">
    <property type="term" value="P:regulation of DNA-templated transcription"/>
    <property type="evidence" value="ECO:0007669"/>
    <property type="project" value="InterPro"/>
</dbReference>
<evidence type="ECO:0000256" key="3">
    <source>
        <dbReference type="ARBA" id="ARBA00023125"/>
    </source>
</evidence>
<dbReference type="EMBL" id="SLWS01000007">
    <property type="protein sequence ID" value="TCO55667.1"/>
    <property type="molecule type" value="Genomic_DNA"/>
</dbReference>
<dbReference type="RefSeq" id="WP_132121681.1">
    <property type="nucleotide sequence ID" value="NZ_SLWS01000007.1"/>
</dbReference>
<evidence type="ECO:0000256" key="1">
    <source>
        <dbReference type="ARBA" id="ARBA00005820"/>
    </source>
</evidence>
<dbReference type="CDD" id="cd15831">
    <property type="entry name" value="BTAD"/>
    <property type="match status" value="1"/>
</dbReference>
<evidence type="ECO:0000256" key="5">
    <source>
        <dbReference type="PROSITE-ProRule" id="PRU01091"/>
    </source>
</evidence>
<dbReference type="AlphaFoldDB" id="A0A4R2JBC2"/>
<dbReference type="InterPro" id="IPR019734">
    <property type="entry name" value="TPR_rpt"/>
</dbReference>
<feature type="region of interest" description="Disordered" evidence="6">
    <location>
        <begin position="243"/>
        <end position="284"/>
    </location>
</feature>
<name>A0A4R2JBC2_9PSEU</name>
<dbReference type="InterPro" id="IPR036388">
    <property type="entry name" value="WH-like_DNA-bd_sf"/>
</dbReference>
<dbReference type="SUPFAM" id="SSF48452">
    <property type="entry name" value="TPR-like"/>
    <property type="match status" value="3"/>
</dbReference>
<keyword evidence="4" id="KW-0804">Transcription</keyword>
<dbReference type="SMART" id="SM01043">
    <property type="entry name" value="BTAD"/>
    <property type="match status" value="1"/>
</dbReference>
<dbReference type="GO" id="GO:0003677">
    <property type="term" value="F:DNA binding"/>
    <property type="evidence" value="ECO:0007669"/>
    <property type="project" value="UniProtKB-UniRule"/>
</dbReference>
<gene>
    <name evidence="8" type="ORF">EV192_10789</name>
</gene>
<dbReference type="Proteomes" id="UP000295680">
    <property type="component" value="Unassembled WGS sequence"/>
</dbReference>
<dbReference type="PRINTS" id="PR00364">
    <property type="entry name" value="DISEASERSIST"/>
</dbReference>
<dbReference type="GO" id="GO:0000160">
    <property type="term" value="P:phosphorelay signal transduction system"/>
    <property type="evidence" value="ECO:0007669"/>
    <property type="project" value="InterPro"/>
</dbReference>
<feature type="domain" description="OmpR/PhoB-type" evidence="7">
    <location>
        <begin position="1"/>
        <end position="94"/>
    </location>
</feature>
<accession>A0A4R2JBC2</accession>
<dbReference type="PANTHER" id="PTHR35807:SF1">
    <property type="entry name" value="TRANSCRIPTIONAL REGULATOR REDD"/>
    <property type="match status" value="1"/>
</dbReference>
<evidence type="ECO:0000256" key="4">
    <source>
        <dbReference type="ARBA" id="ARBA00023163"/>
    </source>
</evidence>
<dbReference type="GO" id="GO:0043531">
    <property type="term" value="F:ADP binding"/>
    <property type="evidence" value="ECO:0007669"/>
    <property type="project" value="InterPro"/>
</dbReference>
<feature type="compositionally biased region" description="Low complexity" evidence="6">
    <location>
        <begin position="274"/>
        <end position="284"/>
    </location>
</feature>
<feature type="DNA-binding region" description="OmpR/PhoB-type" evidence="5">
    <location>
        <begin position="1"/>
        <end position="94"/>
    </location>
</feature>
<dbReference type="PANTHER" id="PTHR35807">
    <property type="entry name" value="TRANSCRIPTIONAL REGULATOR REDD-RELATED"/>
    <property type="match status" value="1"/>
</dbReference>
<dbReference type="Pfam" id="PF00931">
    <property type="entry name" value="NB-ARC"/>
    <property type="match status" value="1"/>
</dbReference>
<evidence type="ECO:0000256" key="6">
    <source>
        <dbReference type="SAM" id="MobiDB-lite"/>
    </source>
</evidence>
<sequence length="947" mass="102573">MNIELQVLGGVEVLVDGQPVDVGHARQRCVLAVLAVAANRTVSLDQLVERVWAERAPARARDTAHNYLSRLRRALAGAEGVAIVRRTGGYRLTLDERSVDLHLFRHLVATARETSDDSLALDLYERALGLWRGEPFTGLDTPWLAGVRLQLAAERTTVRSEHIDRALRAGRHASVLATLRSWVTHNPLDENLTGQLMLALYRSGRQAEALKAFRDLRAALAAELGVDPAHPLERLHQRMLTGDPVLTAPPAPDLGGGSVPRRGPSPTVPGARGPAALPTPAELPADTRHLVGRSVALAELDGSLLDTRGRPSVLHVRGMAGVGKTALVVHWSHRIAGRFPDGQLFVDLCGHALVPPRESGDVLTHFLVALGVPLNQIPFQAVDRAGLYRSTLAGKRVLIVLDNAVSAEQVRPLLPGSASCAVVITSRNELDGLIVSHDAHPVTLDVLSDADARHLLTVALGHHHLTAEPAAMAILARLCGNLPLALRIVAAHLTGRDNRVRPLIDRLSRDGRLDVLQIANDPHLAVRTALDLSYQTLDPPARQLFRRCGLAPGDLDEHVAAALLDVPPAEAALVLDRLAQAHLIQRDNAGRYRVHDLVREHAAELCDTEETDDERLAALGRVLAWYLRTADQADRTLAPYRPRLDLPPDTPTSPPPLEFAGHDGALAWCVAEQGTLATATRLAARHGLHHLAWRIPAALHQFSLLCQGRPEVSACFRMGLDSARQAGDHPGIAAMLYGLGLALEQTTRLTDAAAHYQQALEHFRAGTIRWGEAVVLNSLGTVSRKLGRLDAAVDCFRRSSAVFTELDIRWGVGLNLYSQAEAHRQDGKIDEALRCYRESVVISRESGSAWGEAVGLVRIADTYHQDGRVADALTHYERALTVGGDTGDQAGKAVVLTQCGRMAKELGRDRDSADYWTRAVAIFDELGDERAAEIRTLLGSSDAAPDT</sequence>
<dbReference type="SMART" id="SM00028">
    <property type="entry name" value="TPR"/>
    <property type="match status" value="5"/>
</dbReference>
<dbReference type="PROSITE" id="PS51755">
    <property type="entry name" value="OMPR_PHOB"/>
    <property type="match status" value="1"/>
</dbReference>
<dbReference type="InterPro" id="IPR001867">
    <property type="entry name" value="OmpR/PhoB-type_DNA-bd"/>
</dbReference>
<evidence type="ECO:0000256" key="2">
    <source>
        <dbReference type="ARBA" id="ARBA00023015"/>
    </source>
</evidence>
<keyword evidence="9" id="KW-1185">Reference proteome</keyword>
<evidence type="ECO:0000313" key="8">
    <source>
        <dbReference type="EMBL" id="TCO55667.1"/>
    </source>
</evidence>
<dbReference type="InterPro" id="IPR005158">
    <property type="entry name" value="BTAD"/>
</dbReference>
<dbReference type="OrthoDB" id="581105at2"/>
<dbReference type="InterPro" id="IPR051677">
    <property type="entry name" value="AfsR-DnrI-RedD_regulator"/>
</dbReference>
<dbReference type="SMART" id="SM00862">
    <property type="entry name" value="Trans_reg_C"/>
    <property type="match status" value="1"/>
</dbReference>
<reference evidence="8 9" key="1">
    <citation type="submission" date="2019-03" db="EMBL/GenBank/DDBJ databases">
        <title>Genomic Encyclopedia of Type Strains, Phase IV (KMG-IV): sequencing the most valuable type-strain genomes for metagenomic binning, comparative biology and taxonomic classification.</title>
        <authorList>
            <person name="Goeker M."/>
        </authorList>
    </citation>
    <scope>NUCLEOTIDE SEQUENCE [LARGE SCALE GENOMIC DNA]</scope>
    <source>
        <strain evidence="8 9">DSM 45934</strain>
    </source>
</reference>
<keyword evidence="3 5" id="KW-0238">DNA-binding</keyword>
<dbReference type="Pfam" id="PF13424">
    <property type="entry name" value="TPR_12"/>
    <property type="match status" value="2"/>
</dbReference>
<dbReference type="Gene3D" id="3.40.50.300">
    <property type="entry name" value="P-loop containing nucleotide triphosphate hydrolases"/>
    <property type="match status" value="1"/>
</dbReference>
<dbReference type="SUPFAM" id="SSF52540">
    <property type="entry name" value="P-loop containing nucleoside triphosphate hydrolases"/>
    <property type="match status" value="1"/>
</dbReference>